<name>A0A7L4ZIY9_9FLAO</name>
<keyword evidence="2" id="KW-1185">Reference proteome</keyword>
<dbReference type="RefSeq" id="WP_160129294.1">
    <property type="nucleotide sequence ID" value="NZ_CP019288.1"/>
</dbReference>
<dbReference type="Proteomes" id="UP000464657">
    <property type="component" value="Chromosome"/>
</dbReference>
<dbReference type="KEGG" id="kan:IMCC3317_19650"/>
<proteinExistence type="predicted"/>
<dbReference type="PROSITE" id="PS51257">
    <property type="entry name" value="PROKAR_LIPOPROTEIN"/>
    <property type="match status" value="1"/>
</dbReference>
<sequence length="213" mass="24708">MKNYLVLACLVVTSISCSTDDNTIPEPEENFYALTVGNSWVYEHHRRENIQSIIFNNTGVIDSVKIVGTEIINDNEFYKYRIRTSGNENNIAFCSPNGERFEYVRDSIGYLIDEYGKVKFSREDDQEFLLREDSFLNLYTARGENNEIISTTAGDFDCEYMKIYAKQPQTLELFPALDKYHFAEGVGKVFNTVSFSSEDIHRMERRLISYNVQ</sequence>
<reference evidence="1 2" key="1">
    <citation type="journal article" date="2013" name="Int. J. Syst. Evol. Microbiol.">
        <title>Kordia antarctica sp. nov., isolated from Antarctic seawater.</title>
        <authorList>
            <person name="Baek K."/>
            <person name="Choi A."/>
            <person name="Kang I."/>
            <person name="Lee K."/>
            <person name="Cho J.C."/>
        </authorList>
    </citation>
    <scope>NUCLEOTIDE SEQUENCE [LARGE SCALE GENOMIC DNA]</scope>
    <source>
        <strain evidence="1 2">IMCC3317</strain>
    </source>
</reference>
<gene>
    <name evidence="1" type="ORF">IMCC3317_19650</name>
</gene>
<dbReference type="EMBL" id="CP019288">
    <property type="protein sequence ID" value="QHI36602.1"/>
    <property type="molecule type" value="Genomic_DNA"/>
</dbReference>
<evidence type="ECO:0008006" key="3">
    <source>
        <dbReference type="Google" id="ProtNLM"/>
    </source>
</evidence>
<dbReference type="AlphaFoldDB" id="A0A7L4ZIY9"/>
<accession>A0A7L4ZIY9</accession>
<dbReference type="OrthoDB" id="9781289at2"/>
<evidence type="ECO:0000313" key="2">
    <source>
        <dbReference type="Proteomes" id="UP000464657"/>
    </source>
</evidence>
<organism evidence="1 2">
    <name type="scientific">Kordia antarctica</name>
    <dbReference type="NCBI Taxonomy" id="1218801"/>
    <lineage>
        <taxon>Bacteria</taxon>
        <taxon>Pseudomonadati</taxon>
        <taxon>Bacteroidota</taxon>
        <taxon>Flavobacteriia</taxon>
        <taxon>Flavobacteriales</taxon>
        <taxon>Flavobacteriaceae</taxon>
        <taxon>Kordia</taxon>
    </lineage>
</organism>
<protein>
    <recommendedName>
        <fullName evidence="3">Lipoprotein</fullName>
    </recommendedName>
</protein>
<evidence type="ECO:0000313" key="1">
    <source>
        <dbReference type="EMBL" id="QHI36602.1"/>
    </source>
</evidence>